<evidence type="ECO:0000256" key="3">
    <source>
        <dbReference type="ARBA" id="ARBA00022692"/>
    </source>
</evidence>
<dbReference type="Proteomes" id="UP001319870">
    <property type="component" value="Unassembled WGS sequence"/>
</dbReference>
<feature type="transmembrane region" description="Helical" evidence="6">
    <location>
        <begin position="136"/>
        <end position="155"/>
    </location>
</feature>
<keyword evidence="2" id="KW-1003">Cell membrane</keyword>
<keyword evidence="4 6" id="KW-1133">Transmembrane helix</keyword>
<organism evidence="7 8">
    <name type="scientific">Isoptericola luteus</name>
    <dbReference type="NCBI Taxonomy" id="2879484"/>
    <lineage>
        <taxon>Bacteria</taxon>
        <taxon>Bacillati</taxon>
        <taxon>Actinomycetota</taxon>
        <taxon>Actinomycetes</taxon>
        <taxon>Micrococcales</taxon>
        <taxon>Promicromonosporaceae</taxon>
        <taxon>Isoptericola</taxon>
    </lineage>
</organism>
<feature type="transmembrane region" description="Helical" evidence="6">
    <location>
        <begin position="369"/>
        <end position="388"/>
    </location>
</feature>
<feature type="transmembrane region" description="Helical" evidence="6">
    <location>
        <begin position="100"/>
        <end position="124"/>
    </location>
</feature>
<dbReference type="InterPro" id="IPR050367">
    <property type="entry name" value="APC_superfamily"/>
</dbReference>
<keyword evidence="5 6" id="KW-0472">Membrane</keyword>
<dbReference type="EMBL" id="JAIXCQ010000005">
    <property type="protein sequence ID" value="MCA5893641.1"/>
    <property type="molecule type" value="Genomic_DNA"/>
</dbReference>
<name>A0ABS7ZF24_9MICO</name>
<keyword evidence="8" id="KW-1185">Reference proteome</keyword>
<dbReference type="Gene3D" id="1.20.1740.10">
    <property type="entry name" value="Amino acid/polyamine transporter I"/>
    <property type="match status" value="1"/>
</dbReference>
<dbReference type="PIRSF" id="PIRSF006060">
    <property type="entry name" value="AA_transporter"/>
    <property type="match status" value="1"/>
</dbReference>
<evidence type="ECO:0000256" key="2">
    <source>
        <dbReference type="ARBA" id="ARBA00022475"/>
    </source>
</evidence>
<feature type="transmembrane region" description="Helical" evidence="6">
    <location>
        <begin position="197"/>
        <end position="218"/>
    </location>
</feature>
<feature type="transmembrane region" description="Helical" evidence="6">
    <location>
        <begin position="427"/>
        <end position="444"/>
    </location>
</feature>
<feature type="transmembrane region" description="Helical" evidence="6">
    <location>
        <begin position="42"/>
        <end position="69"/>
    </location>
</feature>
<reference evidence="7 8" key="1">
    <citation type="submission" date="2021-09" db="EMBL/GenBank/DDBJ databases">
        <title>Isoptericola luteus sp. nov., a novel bacterium isolated from Harbin, the capital city of Heilongjiang province.</title>
        <authorList>
            <person name="Li J."/>
        </authorList>
    </citation>
    <scope>NUCLEOTIDE SEQUENCE [LARGE SCALE GENOMIC DNA]</scope>
    <source>
        <strain evidence="7 8">NEAU-Y5</strain>
    </source>
</reference>
<evidence type="ECO:0000256" key="4">
    <source>
        <dbReference type="ARBA" id="ARBA00022989"/>
    </source>
</evidence>
<feature type="transmembrane region" description="Helical" evidence="6">
    <location>
        <begin position="400"/>
        <end position="421"/>
    </location>
</feature>
<evidence type="ECO:0000256" key="5">
    <source>
        <dbReference type="ARBA" id="ARBA00023136"/>
    </source>
</evidence>
<feature type="transmembrane region" description="Helical" evidence="6">
    <location>
        <begin position="167"/>
        <end position="185"/>
    </location>
</feature>
<keyword evidence="3 6" id="KW-0812">Transmembrane</keyword>
<accession>A0ABS7ZF24</accession>
<sequence length="464" mass="46957">MSPATAAAPAVGQLRARAVGRLGSTALGIASTSPAYSLAVTVGLLVAAVGTAAPTALVLSAVPVVLVALCFRELNRELPDCGTTYAWVQRALGPRAGAMAGWLTIAACLLVMANLAQVSAVYAFDLVGASVLADSRAAQAAAGAACIATMAWLAYRGVQVAARLQATLVVVELVALLWFAGRALAQADHLAWPTLQAGGAGGVGGWTTAFLAAVFLYWGWDSSFSTNEESDDPRRTPGVAALTANGILVLLYVVVTWAAISWAGVDRLAAVADDDFFAVLAGDLMGTAGGKVLVAAVLLSGLASAQTTILPTTRTMLAMGRDGVGSPRLADVSPRYGTPSTATWVFTAAAAGIYVLLVTLSDAVLADSVAATSVLVAAYYLATAVATIRFPWAAGVGARPLWRVVVPGVAATAFGGVLVLALLDLSAVSLLVVAASVTAGAPLVRGTAVPRSPRPRPVPLEDPS</sequence>
<evidence type="ECO:0000256" key="1">
    <source>
        <dbReference type="ARBA" id="ARBA00004651"/>
    </source>
</evidence>
<dbReference type="PANTHER" id="PTHR42770:SF7">
    <property type="entry name" value="MEMBRANE PROTEIN"/>
    <property type="match status" value="1"/>
</dbReference>
<dbReference type="PANTHER" id="PTHR42770">
    <property type="entry name" value="AMINO ACID TRANSPORTER-RELATED"/>
    <property type="match status" value="1"/>
</dbReference>
<proteinExistence type="predicted"/>
<feature type="transmembrane region" description="Helical" evidence="6">
    <location>
        <begin position="336"/>
        <end position="357"/>
    </location>
</feature>
<gene>
    <name evidence="7" type="ORF">LEP48_09800</name>
</gene>
<comment type="caution">
    <text evidence="7">The sequence shown here is derived from an EMBL/GenBank/DDBJ whole genome shotgun (WGS) entry which is preliminary data.</text>
</comment>
<protein>
    <submittedName>
        <fullName evidence="7">APC family permease</fullName>
    </submittedName>
</protein>
<comment type="subcellular location">
    <subcellularLocation>
        <location evidence="1">Cell membrane</location>
        <topology evidence="1">Multi-pass membrane protein</topology>
    </subcellularLocation>
</comment>
<evidence type="ECO:0000256" key="6">
    <source>
        <dbReference type="SAM" id="Phobius"/>
    </source>
</evidence>
<evidence type="ECO:0000313" key="7">
    <source>
        <dbReference type="EMBL" id="MCA5893641.1"/>
    </source>
</evidence>
<dbReference type="InterPro" id="IPR002293">
    <property type="entry name" value="AA/rel_permease1"/>
</dbReference>
<evidence type="ECO:0000313" key="8">
    <source>
        <dbReference type="Proteomes" id="UP001319870"/>
    </source>
</evidence>
<feature type="transmembrane region" description="Helical" evidence="6">
    <location>
        <begin position="239"/>
        <end position="260"/>
    </location>
</feature>
<dbReference type="Pfam" id="PF13520">
    <property type="entry name" value="AA_permease_2"/>
    <property type="match status" value="1"/>
</dbReference>